<feature type="domain" description="HhH-GPD" evidence="14">
    <location>
        <begin position="104"/>
        <end position="256"/>
    </location>
</feature>
<dbReference type="Pfam" id="PF00730">
    <property type="entry name" value="HhH-GPD"/>
    <property type="match status" value="1"/>
</dbReference>
<dbReference type="STRING" id="1555241.A0A4P9XER1"/>
<organism evidence="15 16">
    <name type="scientific">Caulochytrium protostelioides</name>
    <dbReference type="NCBI Taxonomy" id="1555241"/>
    <lineage>
        <taxon>Eukaryota</taxon>
        <taxon>Fungi</taxon>
        <taxon>Fungi incertae sedis</taxon>
        <taxon>Chytridiomycota</taxon>
        <taxon>Chytridiomycota incertae sedis</taxon>
        <taxon>Chytridiomycetes</taxon>
        <taxon>Caulochytriales</taxon>
        <taxon>Caulochytriaceae</taxon>
        <taxon>Caulochytrium</taxon>
    </lineage>
</organism>
<dbReference type="Gene3D" id="1.10.340.30">
    <property type="entry name" value="Hypothetical protein, domain 2"/>
    <property type="match status" value="1"/>
</dbReference>
<sequence>MAAAECKAECKPGKPGKRPLAQRIDEAAARVVAAGGAHATTYHTLRPDDADDAALIAYLQQSLLAWYDGQADAHAMPWRQPWDAALGPAARNQRAYEVWVAETMLQQTQVATVRDYYTRWMARWPTLRDLAQADLEAVLQAWARLGYASRGKRLLEAAQKVDREMDGVLPRDPATLQRALPGVGAYTAGAIASIAFNAPAPLVDGNVIRVLSRVRAVAADPRTTAATRLWWALAEALLPAARPGDWNQAVMDLGRTVCTPRQPRCGACPIRDGCRA</sequence>
<dbReference type="GO" id="GO:0005634">
    <property type="term" value="C:nucleus"/>
    <property type="evidence" value="ECO:0007669"/>
    <property type="project" value="TreeGrafter"/>
</dbReference>
<comment type="cofactor">
    <cofactor evidence="2">
        <name>[4Fe-4S] cluster</name>
        <dbReference type="ChEBI" id="CHEBI:49883"/>
    </cofactor>
</comment>
<gene>
    <name evidence="15" type="ORF">CXG81DRAFT_8781</name>
</gene>
<keyword evidence="16" id="KW-1185">Reference proteome</keyword>
<evidence type="ECO:0000256" key="3">
    <source>
        <dbReference type="ARBA" id="ARBA00008343"/>
    </source>
</evidence>
<dbReference type="SMART" id="SM00478">
    <property type="entry name" value="ENDO3c"/>
    <property type="match status" value="1"/>
</dbReference>
<evidence type="ECO:0000256" key="8">
    <source>
        <dbReference type="ARBA" id="ARBA00022763"/>
    </source>
</evidence>
<dbReference type="GO" id="GO:0034039">
    <property type="term" value="F:8-oxo-7,8-dihydroguanine DNA N-glycosylase activity"/>
    <property type="evidence" value="ECO:0007669"/>
    <property type="project" value="TreeGrafter"/>
</dbReference>
<keyword evidence="8" id="KW-0227">DNA damage</keyword>
<keyword evidence="12" id="KW-0234">DNA repair</keyword>
<dbReference type="GO" id="GO:0006285">
    <property type="term" value="P:base-excision repair, AP site formation"/>
    <property type="evidence" value="ECO:0007669"/>
    <property type="project" value="UniProtKB-ARBA"/>
</dbReference>
<feature type="non-terminal residue" evidence="15">
    <location>
        <position position="276"/>
    </location>
</feature>
<comment type="catalytic activity">
    <reaction evidence="1">
        <text>Hydrolyzes free adenine bases from 7,8-dihydro-8-oxoguanine:adenine mismatched double-stranded DNA, leaving an apurinic site.</text>
        <dbReference type="EC" id="3.2.2.31"/>
    </reaction>
</comment>
<dbReference type="SUPFAM" id="SSF48150">
    <property type="entry name" value="DNA-glycosylase"/>
    <property type="match status" value="1"/>
</dbReference>
<keyword evidence="9" id="KW-0378">Hydrolase</keyword>
<dbReference type="InterPro" id="IPR004036">
    <property type="entry name" value="Endonuclease-III-like_CS2"/>
</dbReference>
<dbReference type="InterPro" id="IPR003651">
    <property type="entry name" value="Endonuclease3_FeS-loop_motif"/>
</dbReference>
<dbReference type="GO" id="GO:0000701">
    <property type="term" value="F:purine-specific mismatch base pair DNA N-glycosylase activity"/>
    <property type="evidence" value="ECO:0007669"/>
    <property type="project" value="UniProtKB-EC"/>
</dbReference>
<dbReference type="EMBL" id="ML014114">
    <property type="protein sequence ID" value="RKP04055.1"/>
    <property type="molecule type" value="Genomic_DNA"/>
</dbReference>
<comment type="similarity">
    <text evidence="3">Belongs to the Nth/MutY family.</text>
</comment>
<dbReference type="PROSITE" id="PS01155">
    <property type="entry name" value="ENDONUCLEASE_III_2"/>
    <property type="match status" value="1"/>
</dbReference>
<dbReference type="GO" id="GO:0046872">
    <property type="term" value="F:metal ion binding"/>
    <property type="evidence" value="ECO:0007669"/>
    <property type="project" value="UniProtKB-KW"/>
</dbReference>
<dbReference type="GO" id="GO:0032357">
    <property type="term" value="F:oxidized purine DNA binding"/>
    <property type="evidence" value="ECO:0007669"/>
    <property type="project" value="TreeGrafter"/>
</dbReference>
<keyword evidence="10" id="KW-0408">Iron</keyword>
<evidence type="ECO:0000259" key="14">
    <source>
        <dbReference type="SMART" id="SM00478"/>
    </source>
</evidence>
<evidence type="ECO:0000256" key="2">
    <source>
        <dbReference type="ARBA" id="ARBA00001966"/>
    </source>
</evidence>
<evidence type="ECO:0000256" key="6">
    <source>
        <dbReference type="ARBA" id="ARBA00022485"/>
    </source>
</evidence>
<protein>
    <recommendedName>
        <fullName evidence="5">Adenine DNA glycosylase</fullName>
        <ecNumber evidence="4">3.2.2.31</ecNumber>
    </recommendedName>
</protein>
<evidence type="ECO:0000256" key="4">
    <source>
        <dbReference type="ARBA" id="ARBA00012045"/>
    </source>
</evidence>
<dbReference type="GO" id="GO:0051539">
    <property type="term" value="F:4 iron, 4 sulfur cluster binding"/>
    <property type="evidence" value="ECO:0007669"/>
    <property type="project" value="UniProtKB-KW"/>
</dbReference>
<dbReference type="PANTHER" id="PTHR42944">
    <property type="entry name" value="ADENINE DNA GLYCOSYLASE"/>
    <property type="match status" value="1"/>
</dbReference>
<accession>A0A4P9XER1</accession>
<dbReference type="Gene3D" id="1.10.1670.10">
    <property type="entry name" value="Helix-hairpin-Helix base-excision DNA repair enzymes (C-terminal)"/>
    <property type="match status" value="1"/>
</dbReference>
<proteinExistence type="inferred from homology"/>
<evidence type="ECO:0000256" key="13">
    <source>
        <dbReference type="ARBA" id="ARBA00023295"/>
    </source>
</evidence>
<evidence type="ECO:0000256" key="11">
    <source>
        <dbReference type="ARBA" id="ARBA00023014"/>
    </source>
</evidence>
<reference evidence="16" key="1">
    <citation type="journal article" date="2018" name="Nat. Microbiol.">
        <title>Leveraging single-cell genomics to expand the fungal tree of life.</title>
        <authorList>
            <person name="Ahrendt S.R."/>
            <person name="Quandt C.A."/>
            <person name="Ciobanu D."/>
            <person name="Clum A."/>
            <person name="Salamov A."/>
            <person name="Andreopoulos B."/>
            <person name="Cheng J.F."/>
            <person name="Woyke T."/>
            <person name="Pelin A."/>
            <person name="Henrissat B."/>
            <person name="Reynolds N.K."/>
            <person name="Benny G.L."/>
            <person name="Smith M.E."/>
            <person name="James T.Y."/>
            <person name="Grigoriev I.V."/>
        </authorList>
    </citation>
    <scope>NUCLEOTIDE SEQUENCE [LARGE SCALE GENOMIC DNA]</scope>
    <source>
        <strain evidence="16">ATCC 52028</strain>
    </source>
</reference>
<evidence type="ECO:0000256" key="5">
    <source>
        <dbReference type="ARBA" id="ARBA00022023"/>
    </source>
</evidence>
<dbReference type="GO" id="GO:0035485">
    <property type="term" value="F:adenine/guanine mispair binding"/>
    <property type="evidence" value="ECO:0007669"/>
    <property type="project" value="TreeGrafter"/>
</dbReference>
<evidence type="ECO:0000313" key="15">
    <source>
        <dbReference type="EMBL" id="RKP04055.1"/>
    </source>
</evidence>
<name>A0A4P9XER1_9FUNG</name>
<evidence type="ECO:0000256" key="7">
    <source>
        <dbReference type="ARBA" id="ARBA00022723"/>
    </source>
</evidence>
<dbReference type="EC" id="3.2.2.31" evidence="4"/>
<evidence type="ECO:0000256" key="1">
    <source>
        <dbReference type="ARBA" id="ARBA00000843"/>
    </source>
</evidence>
<dbReference type="PANTHER" id="PTHR42944:SF1">
    <property type="entry name" value="ADENINE DNA GLYCOSYLASE"/>
    <property type="match status" value="1"/>
</dbReference>
<dbReference type="GO" id="GO:0006298">
    <property type="term" value="P:mismatch repair"/>
    <property type="evidence" value="ECO:0007669"/>
    <property type="project" value="TreeGrafter"/>
</dbReference>
<dbReference type="AlphaFoldDB" id="A0A4P9XER1"/>
<keyword evidence="11" id="KW-0411">Iron-sulfur</keyword>
<dbReference type="InterPro" id="IPR011257">
    <property type="entry name" value="DNA_glycosylase"/>
</dbReference>
<dbReference type="InterPro" id="IPR044298">
    <property type="entry name" value="MIG/MutY"/>
</dbReference>
<evidence type="ECO:0000313" key="16">
    <source>
        <dbReference type="Proteomes" id="UP000274922"/>
    </source>
</evidence>
<dbReference type="CDD" id="cd00056">
    <property type="entry name" value="ENDO3c"/>
    <property type="match status" value="1"/>
</dbReference>
<dbReference type="InterPro" id="IPR003265">
    <property type="entry name" value="HhH-GPD_domain"/>
</dbReference>
<keyword evidence="13" id="KW-0326">Glycosidase</keyword>
<dbReference type="InterPro" id="IPR023170">
    <property type="entry name" value="HhH_base_excis_C"/>
</dbReference>
<evidence type="ECO:0000256" key="9">
    <source>
        <dbReference type="ARBA" id="ARBA00022801"/>
    </source>
</evidence>
<dbReference type="FunFam" id="1.10.340.30:FF:000002">
    <property type="entry name" value="Adenine DNA glycosylase"/>
    <property type="match status" value="1"/>
</dbReference>
<evidence type="ECO:0000256" key="12">
    <source>
        <dbReference type="ARBA" id="ARBA00023204"/>
    </source>
</evidence>
<dbReference type="OrthoDB" id="10248838at2759"/>
<evidence type="ECO:0000256" key="10">
    <source>
        <dbReference type="ARBA" id="ARBA00023004"/>
    </source>
</evidence>
<keyword evidence="6" id="KW-0004">4Fe-4S</keyword>
<dbReference type="Proteomes" id="UP000274922">
    <property type="component" value="Unassembled WGS sequence"/>
</dbReference>
<dbReference type="Pfam" id="PF10576">
    <property type="entry name" value="EndIII_4Fe-2S"/>
    <property type="match status" value="1"/>
</dbReference>
<keyword evidence="7" id="KW-0479">Metal-binding</keyword>